<protein>
    <submittedName>
        <fullName evidence="2">ScyD/ScyE family protein</fullName>
    </submittedName>
</protein>
<proteinExistence type="predicted"/>
<dbReference type="RefSeq" id="WP_380587321.1">
    <property type="nucleotide sequence ID" value="NZ_JBHSQJ010000109.1"/>
</dbReference>
<comment type="caution">
    <text evidence="2">The sequence shown here is derived from an EMBL/GenBank/DDBJ whole genome shotgun (WGS) entry which is preliminary data.</text>
</comment>
<evidence type="ECO:0000313" key="2">
    <source>
        <dbReference type="EMBL" id="MFC5910337.1"/>
    </source>
</evidence>
<dbReference type="PROSITE" id="PS51318">
    <property type="entry name" value="TAT"/>
    <property type="match status" value="1"/>
</dbReference>
<dbReference type="InterPro" id="IPR015943">
    <property type="entry name" value="WD40/YVTN_repeat-like_dom_sf"/>
</dbReference>
<gene>
    <name evidence="2" type="ORF">ACFP3V_24330</name>
</gene>
<dbReference type="Proteomes" id="UP001596174">
    <property type="component" value="Unassembled WGS sequence"/>
</dbReference>
<dbReference type="NCBIfam" id="NF033206">
    <property type="entry name" value="ScyE_fam"/>
    <property type="match status" value="1"/>
</dbReference>
<organism evidence="2 3">
    <name type="scientific">Streptacidiphilus monticola</name>
    <dbReference type="NCBI Taxonomy" id="2161674"/>
    <lineage>
        <taxon>Bacteria</taxon>
        <taxon>Bacillati</taxon>
        <taxon>Actinomycetota</taxon>
        <taxon>Actinomycetes</taxon>
        <taxon>Kitasatosporales</taxon>
        <taxon>Streptomycetaceae</taxon>
        <taxon>Streptacidiphilus</taxon>
    </lineage>
</organism>
<reference evidence="3" key="1">
    <citation type="journal article" date="2019" name="Int. J. Syst. Evol. Microbiol.">
        <title>The Global Catalogue of Microorganisms (GCM) 10K type strain sequencing project: providing services to taxonomists for standard genome sequencing and annotation.</title>
        <authorList>
            <consortium name="The Broad Institute Genomics Platform"/>
            <consortium name="The Broad Institute Genome Sequencing Center for Infectious Disease"/>
            <person name="Wu L."/>
            <person name="Ma J."/>
        </authorList>
    </citation>
    <scope>NUCLEOTIDE SEQUENCE [LARGE SCALE GENOMIC DNA]</scope>
    <source>
        <strain evidence="3">JCM 4816</strain>
    </source>
</reference>
<feature type="signal peptide" evidence="1">
    <location>
        <begin position="1"/>
        <end position="30"/>
    </location>
</feature>
<dbReference type="InterPro" id="IPR048031">
    <property type="entry name" value="ScyD/ScyE-like"/>
</dbReference>
<dbReference type="Gene3D" id="2.130.10.10">
    <property type="entry name" value="YVTN repeat-like/Quinoprotein amine dehydrogenase"/>
    <property type="match status" value="1"/>
</dbReference>
<dbReference type="SUPFAM" id="SSF63829">
    <property type="entry name" value="Calcium-dependent phosphotriesterase"/>
    <property type="match status" value="1"/>
</dbReference>
<dbReference type="EMBL" id="JBHSQJ010000109">
    <property type="protein sequence ID" value="MFC5910337.1"/>
    <property type="molecule type" value="Genomic_DNA"/>
</dbReference>
<keyword evidence="3" id="KW-1185">Reference proteome</keyword>
<accession>A0ABW1G9W2</accession>
<dbReference type="InterPro" id="IPR006311">
    <property type="entry name" value="TAT_signal"/>
</dbReference>
<keyword evidence="1" id="KW-0732">Signal</keyword>
<evidence type="ECO:0000313" key="3">
    <source>
        <dbReference type="Proteomes" id="UP001596174"/>
    </source>
</evidence>
<name>A0ABW1G9W2_9ACTN</name>
<feature type="chain" id="PRO_5045378371" evidence="1">
    <location>
        <begin position="31"/>
        <end position="411"/>
    </location>
</feature>
<sequence>MRRRNALTAALSTAALAGALSLAAPQGALAAGGHRSGSDVTVVAEHLGNPRGLSVAPDGGLYLAEAGSGGSVCVPGGEAGSTCVGLTGSFDKVGRNGSVRRIVTGLISASGPGGVGAEGAVSVSRGRDGSFFGLFGLNTHEVPPKGAIPNNLRNAALRELGRLVQVDRHGRMRTLSNVGDQDWTWTSTRVHLAPHDFPDANPNAVLASEGHLYVADAGANVLTEVKRGGKAVVRDFFPVPKGSPSDAVPTCVSRGPDGALYVGELLGGNPAPGHARIWRIAAGHRPTVWATGLTTVQGCGFGPDGAFYATEFQTAGLNPTPSGNPAGDVVRIDRNGHRTRLGVGKLFFPSGLAVGRDGAVYVSNCSIAPVSGMGPGLCSTGGQVVRITSDDCGDTARSVPLSRDQQAARRG</sequence>
<evidence type="ECO:0000256" key="1">
    <source>
        <dbReference type="SAM" id="SignalP"/>
    </source>
</evidence>